<evidence type="ECO:0000313" key="10">
    <source>
        <dbReference type="EMBL" id="ADW75431.1"/>
    </source>
</evidence>
<dbReference type="InterPro" id="IPR050204">
    <property type="entry name" value="AraC_XylS_family_regulators"/>
</dbReference>
<evidence type="ECO:0000256" key="2">
    <source>
        <dbReference type="ARBA" id="ARBA00022737"/>
    </source>
</evidence>
<dbReference type="InterPro" id="IPR037923">
    <property type="entry name" value="HTH-like"/>
</dbReference>
<evidence type="ECO:0000313" key="12">
    <source>
        <dbReference type="Proteomes" id="UP000007257"/>
    </source>
</evidence>
<dbReference type="eggNOG" id="COG1917">
    <property type="taxonomic scope" value="Bacteria"/>
</dbReference>
<keyword evidence="13" id="KW-1185">Reference proteome</keyword>
<dbReference type="InterPro" id="IPR020449">
    <property type="entry name" value="Tscrpt_reg_AraC-type_HTH"/>
</dbReference>
<dbReference type="GO" id="GO:0043565">
    <property type="term" value="F:sequence-specific DNA binding"/>
    <property type="evidence" value="ECO:0007669"/>
    <property type="project" value="InterPro"/>
</dbReference>
<evidence type="ECO:0000256" key="5">
    <source>
        <dbReference type="ARBA" id="ARBA00023159"/>
    </source>
</evidence>
<evidence type="ECO:0000256" key="7">
    <source>
        <dbReference type="ARBA" id="ARBA00023308"/>
    </source>
</evidence>
<evidence type="ECO:0000313" key="11">
    <source>
        <dbReference type="EMBL" id="MFD3222050.1"/>
    </source>
</evidence>
<accession>A0A0H3FEG6</accession>
<dbReference type="PROSITE" id="PS01124">
    <property type="entry name" value="HTH_ARAC_FAMILY_2"/>
    <property type="match status" value="1"/>
</dbReference>
<dbReference type="eggNOG" id="COG4977">
    <property type="taxonomic scope" value="Bacteria"/>
</dbReference>
<dbReference type="Gene3D" id="2.60.120.10">
    <property type="entry name" value="Jelly Rolls"/>
    <property type="match status" value="1"/>
</dbReference>
<feature type="domain" description="HTH araC/xylS-type" evidence="9">
    <location>
        <begin position="175"/>
        <end position="273"/>
    </location>
</feature>
<dbReference type="InterPro" id="IPR018062">
    <property type="entry name" value="HTH_AraC-typ_CS"/>
</dbReference>
<evidence type="ECO:0000256" key="3">
    <source>
        <dbReference type="ARBA" id="ARBA00023015"/>
    </source>
</evidence>
<gene>
    <name evidence="11" type="primary">rhaS</name>
    <name evidence="10" type="ordered locus">Rahaq_3842</name>
    <name evidence="11" type="ORF">ACFPK4_00745</name>
</gene>
<dbReference type="InterPro" id="IPR018060">
    <property type="entry name" value="HTH_AraC"/>
</dbReference>
<dbReference type="KEGG" id="rah:Rahaq_3842"/>
<dbReference type="InterPro" id="IPR014710">
    <property type="entry name" value="RmlC-like_jellyroll"/>
</dbReference>
<dbReference type="PANTHER" id="PTHR46796">
    <property type="entry name" value="HTH-TYPE TRANSCRIPTIONAL ACTIVATOR RHAS-RELATED"/>
    <property type="match status" value="1"/>
</dbReference>
<dbReference type="InterPro" id="IPR003313">
    <property type="entry name" value="AraC-bd"/>
</dbReference>
<keyword evidence="5" id="KW-0010">Activator</keyword>
<evidence type="ECO:0000256" key="6">
    <source>
        <dbReference type="ARBA" id="ARBA00023163"/>
    </source>
</evidence>
<dbReference type="SMR" id="A0A0H3FEG6"/>
<dbReference type="Pfam" id="PF12833">
    <property type="entry name" value="HTH_18"/>
    <property type="match status" value="1"/>
</dbReference>
<sequence length="275" mass="32401">MTLLRGDDYFAAPELTVTVERRLPQDVFPEHYHDFHEIMLVESGSGVHIFNDNPYTLTAGTVCFVRASDHHLFENVDNLRLTNVLFRSPKAFRFIQDVGHFLPQEHHYQSQVHWQLSPCVLQQVLNCITQLAALPDSVEMEHIATRESLFLQLLILLYQDCFQSQLRDTSENRVNQLLQWLQSHYSEDVNWTEAAERFSLALRTLHRQMKHYTGMTPQRYLNRLRLLEARRRLHHSDQSITDIAYACGFSDSNHFSTQFRREFSVSPKLMRDQLR</sequence>
<reference evidence="11 13" key="3">
    <citation type="submission" date="2024-09" db="EMBL/GenBank/DDBJ databases">
        <title>Genomes of Rahnella.</title>
        <authorList>
            <person name="Mnguni F.C."/>
            <person name="Shin G.Y."/>
            <person name="Coutinho T."/>
        </authorList>
    </citation>
    <scope>NUCLEOTIDE SEQUENCE [LARGE SCALE GENOMIC DNA]</scope>
    <source>
        <strain evidence="11 13">20WA0057</strain>
    </source>
</reference>
<dbReference type="EMBL" id="JBHUCJ010000001">
    <property type="protein sequence ID" value="MFD3222050.1"/>
    <property type="molecule type" value="Genomic_DNA"/>
</dbReference>
<dbReference type="CDD" id="cd06977">
    <property type="entry name" value="cupin_RhaR_RhaS-like_N"/>
    <property type="match status" value="1"/>
</dbReference>
<evidence type="ECO:0000256" key="1">
    <source>
        <dbReference type="ARBA" id="ARBA00022490"/>
    </source>
</evidence>
<reference evidence="10 12" key="2">
    <citation type="journal article" date="2012" name="J. Bacteriol.">
        <title>Complete Genome Sequence of Rahnella sp. Strain Y9602, a Gammaproteobacterium Isolate from Metal- and Radionuclide-Contaminated Soil.</title>
        <authorList>
            <person name="Martinez R.J."/>
            <person name="Bruce D."/>
            <person name="Detter C."/>
            <person name="Goodwin L.A."/>
            <person name="Han J."/>
            <person name="Han C.S."/>
            <person name="Held B."/>
            <person name="Land M.L."/>
            <person name="Mikhailova N."/>
            <person name="Nolan M."/>
            <person name="Pennacchio L."/>
            <person name="Pitluck S."/>
            <person name="Tapia R."/>
            <person name="Woyke T."/>
            <person name="Sobecky P.A."/>
        </authorList>
    </citation>
    <scope>NUCLEOTIDE SEQUENCE [LARGE SCALE GENOMIC DNA]</scope>
    <source>
        <strain evidence="10 12">Y9602</strain>
    </source>
</reference>
<protein>
    <recommendedName>
        <fullName evidence="8">Arabinose operon regulatory protein</fullName>
    </recommendedName>
</protein>
<dbReference type="PANTHER" id="PTHR46796:SF13">
    <property type="entry name" value="HTH-TYPE TRANSCRIPTIONAL ACTIVATOR RHAS"/>
    <property type="match status" value="1"/>
</dbReference>
<reference evidence="12" key="1">
    <citation type="submission" date="2011-01" db="EMBL/GenBank/DDBJ databases">
        <title>Complete sequence of chromosome of Rahnella sp. Y9602.</title>
        <authorList>
            <consortium name="US DOE Joint Genome Institute"/>
            <person name="Lucas S."/>
            <person name="Copeland A."/>
            <person name="Lapidus A."/>
            <person name="Cheng J.-F."/>
            <person name="Goodwin L."/>
            <person name="Pitluck S."/>
            <person name="Lu M."/>
            <person name="Detter J.C."/>
            <person name="Han C."/>
            <person name="Tapia R."/>
            <person name="Land M."/>
            <person name="Hauser L."/>
            <person name="Kyrpides N."/>
            <person name="Ivanova N."/>
            <person name="Ovchinnikova G."/>
            <person name="Pagani I."/>
            <person name="Sobecky P.A."/>
            <person name="Martinez R.J."/>
            <person name="Woyke T."/>
        </authorList>
    </citation>
    <scope>NUCLEOTIDE SEQUENCE [LARGE SCALE GENOMIC DNA]</scope>
    <source>
        <strain evidence="12">Y9602</strain>
    </source>
</reference>
<dbReference type="GeneID" id="95419863"/>
<dbReference type="NCBIfam" id="NF010028">
    <property type="entry name" value="PRK13503.1"/>
    <property type="match status" value="1"/>
</dbReference>
<proteinExistence type="predicted"/>
<dbReference type="Proteomes" id="UP000007257">
    <property type="component" value="Chromosome"/>
</dbReference>
<dbReference type="GO" id="GO:0003700">
    <property type="term" value="F:DNA-binding transcription factor activity"/>
    <property type="evidence" value="ECO:0007669"/>
    <property type="project" value="InterPro"/>
</dbReference>
<dbReference type="HOGENOM" id="CLU_000445_88_5_6"/>
<organism evidence="10 12">
    <name type="scientific">Rahnella sp. (strain Y9602)</name>
    <dbReference type="NCBI Taxonomy" id="2703885"/>
    <lineage>
        <taxon>Bacteria</taxon>
        <taxon>Pseudomonadati</taxon>
        <taxon>Pseudomonadota</taxon>
        <taxon>Gammaproteobacteria</taxon>
        <taxon>Enterobacterales</taxon>
        <taxon>Yersiniaceae</taxon>
        <taxon>Rahnella</taxon>
    </lineage>
</organism>
<dbReference type="SUPFAM" id="SSF51215">
    <property type="entry name" value="Regulatory protein AraC"/>
    <property type="match status" value="1"/>
</dbReference>
<dbReference type="Pfam" id="PF02311">
    <property type="entry name" value="AraC_binding"/>
    <property type="match status" value="1"/>
</dbReference>
<dbReference type="PROSITE" id="PS00041">
    <property type="entry name" value="HTH_ARAC_FAMILY_1"/>
    <property type="match status" value="1"/>
</dbReference>
<dbReference type="RefSeq" id="WP_013577120.1">
    <property type="nucleotide sequence ID" value="NC_015061.1"/>
</dbReference>
<dbReference type="OrthoDB" id="2547276at2"/>
<dbReference type="Gene3D" id="1.10.10.60">
    <property type="entry name" value="Homeodomain-like"/>
    <property type="match status" value="1"/>
</dbReference>
<dbReference type="InterPro" id="IPR047220">
    <property type="entry name" value="RhaR_RhaS-like_N"/>
</dbReference>
<dbReference type="AlphaFoldDB" id="A0A0H3FEG6"/>
<dbReference type="InterPro" id="IPR009057">
    <property type="entry name" value="Homeodomain-like_sf"/>
</dbReference>
<dbReference type="PRINTS" id="PR00032">
    <property type="entry name" value="HTHARAC"/>
</dbReference>
<evidence type="ECO:0000256" key="4">
    <source>
        <dbReference type="ARBA" id="ARBA00023125"/>
    </source>
</evidence>
<keyword evidence="4" id="KW-0238">DNA-binding</keyword>
<evidence type="ECO:0000256" key="8">
    <source>
        <dbReference type="ARBA" id="ARBA00044978"/>
    </source>
</evidence>
<name>A0A0H3FEG6_RAHSY</name>
<keyword evidence="6" id="KW-0804">Transcription</keyword>
<dbReference type="Proteomes" id="UP001598201">
    <property type="component" value="Unassembled WGS sequence"/>
</dbReference>
<keyword evidence="2" id="KW-0677">Repeat</keyword>
<dbReference type="SMART" id="SM00342">
    <property type="entry name" value="HTH_ARAC"/>
    <property type="match status" value="1"/>
</dbReference>
<dbReference type="SUPFAM" id="SSF46689">
    <property type="entry name" value="Homeodomain-like"/>
    <property type="match status" value="2"/>
</dbReference>
<keyword evidence="7" id="KW-0684">Rhamnose metabolism</keyword>
<evidence type="ECO:0000259" key="9">
    <source>
        <dbReference type="PROSITE" id="PS01124"/>
    </source>
</evidence>
<keyword evidence="1" id="KW-0963">Cytoplasm</keyword>
<dbReference type="EMBL" id="CP002505">
    <property type="protein sequence ID" value="ADW75431.1"/>
    <property type="molecule type" value="Genomic_DNA"/>
</dbReference>
<keyword evidence="3" id="KW-0805">Transcription regulation</keyword>
<evidence type="ECO:0000313" key="13">
    <source>
        <dbReference type="Proteomes" id="UP001598201"/>
    </source>
</evidence>